<reference evidence="4 5" key="1">
    <citation type="submission" date="2021-06" db="EMBL/GenBank/DDBJ databases">
        <authorList>
            <person name="Sun Q."/>
            <person name="Li D."/>
        </authorList>
    </citation>
    <scope>NUCLEOTIDE SEQUENCE [LARGE SCALE GENOMIC DNA]</scope>
    <source>
        <strain evidence="4 5">MSJ-2</strain>
    </source>
</reference>
<proteinExistence type="predicted"/>
<dbReference type="InterPro" id="IPR001597">
    <property type="entry name" value="ArAA_b-elim_lyase/Thr_aldolase"/>
</dbReference>
<evidence type="ECO:0000256" key="2">
    <source>
        <dbReference type="ARBA" id="ARBA00022898"/>
    </source>
</evidence>
<name>A0ABS6FCP6_9FIRM</name>
<dbReference type="Proteomes" id="UP000787672">
    <property type="component" value="Unassembled WGS sequence"/>
</dbReference>
<evidence type="ECO:0000313" key="5">
    <source>
        <dbReference type="Proteomes" id="UP000787672"/>
    </source>
</evidence>
<dbReference type="Pfam" id="PF01212">
    <property type="entry name" value="Beta_elim_lyase"/>
    <property type="match status" value="1"/>
</dbReference>
<dbReference type="PANTHER" id="PTHR48097">
    <property type="entry name" value="L-THREONINE ALDOLASE-RELATED"/>
    <property type="match status" value="1"/>
</dbReference>
<evidence type="ECO:0000256" key="1">
    <source>
        <dbReference type="ARBA" id="ARBA00001933"/>
    </source>
</evidence>
<organism evidence="4 5">
    <name type="scientific">Dysosmobacter acutus</name>
    <dbReference type="NCBI Taxonomy" id="2841504"/>
    <lineage>
        <taxon>Bacteria</taxon>
        <taxon>Bacillati</taxon>
        <taxon>Bacillota</taxon>
        <taxon>Clostridia</taxon>
        <taxon>Eubacteriales</taxon>
        <taxon>Oscillospiraceae</taxon>
        <taxon>Dysosmobacter</taxon>
    </lineage>
</organism>
<protein>
    <submittedName>
        <fullName evidence="4">Threonine aldolase</fullName>
    </submittedName>
</protein>
<feature type="domain" description="Aromatic amino acid beta-eliminating lyase/threonine aldolase" evidence="3">
    <location>
        <begin position="20"/>
        <end position="280"/>
    </location>
</feature>
<gene>
    <name evidence="4" type="ORF">KQI82_10495</name>
</gene>
<accession>A0ABS6FCP6</accession>
<dbReference type="EMBL" id="JAHLQN010000001">
    <property type="protein sequence ID" value="MBU5627337.1"/>
    <property type="molecule type" value="Genomic_DNA"/>
</dbReference>
<comment type="cofactor">
    <cofactor evidence="1">
        <name>pyridoxal 5'-phosphate</name>
        <dbReference type="ChEBI" id="CHEBI:597326"/>
    </cofactor>
</comment>
<sequence>MYSFANDYSEGAHPLVLQALAETNSEQTRGYGLDDYCAAAADAIRSLCTAPEADIHFVVGGTQANLLTIHAFLRSYEAVIAAHTGHINVHETGAIELTGHKVAALPSADGKVTPAMVEQAVAAHSSEHMVHPRLIYISNTTEVGTLYSKSELAALRRCCDENGLFLYLDGARLGSALTAPGNDLTWSDLPRYTDAFTIGGTKNGALFGEAVVLVRESVKDHFRYYMKQRGAMLAKGRLLGVQFQALLKDGLYLHLARHANEQAARLREGISALGYELSYHSPSNQIFPVFPNHVAERLASSYDFTVDAPVGPRRTRVRLVTSWATEARDVDRFLEDLAQIHS</sequence>
<evidence type="ECO:0000313" key="4">
    <source>
        <dbReference type="EMBL" id="MBU5627337.1"/>
    </source>
</evidence>
<evidence type="ECO:0000259" key="3">
    <source>
        <dbReference type="Pfam" id="PF01212"/>
    </source>
</evidence>
<keyword evidence="2" id="KW-0663">Pyridoxal phosphate</keyword>
<keyword evidence="5" id="KW-1185">Reference proteome</keyword>
<dbReference type="PANTHER" id="PTHR48097:SF5">
    <property type="entry name" value="LOW SPECIFICITY L-THREONINE ALDOLASE"/>
    <property type="match status" value="1"/>
</dbReference>
<dbReference type="RefSeq" id="WP_216632707.1">
    <property type="nucleotide sequence ID" value="NZ_JAHLQN010000001.1"/>
</dbReference>
<comment type="caution">
    <text evidence="4">The sequence shown here is derived from an EMBL/GenBank/DDBJ whole genome shotgun (WGS) entry which is preliminary data.</text>
</comment>